<feature type="compositionally biased region" description="Polar residues" evidence="1">
    <location>
        <begin position="30"/>
        <end position="46"/>
    </location>
</feature>
<dbReference type="STRING" id="380703.AHA_3202"/>
<dbReference type="OrthoDB" id="5593419at2"/>
<evidence type="ECO:0000256" key="2">
    <source>
        <dbReference type="SAM" id="SignalP"/>
    </source>
</evidence>
<protein>
    <recommendedName>
        <fullName evidence="5">Lipase modulator</fullName>
    </recommendedName>
</protein>
<dbReference type="RefSeq" id="WP_011706978.1">
    <property type="nucleotide sequence ID" value="NC_008570.1"/>
</dbReference>
<evidence type="ECO:0000313" key="4">
    <source>
        <dbReference type="Proteomes" id="UP000000756"/>
    </source>
</evidence>
<evidence type="ECO:0008006" key="5">
    <source>
        <dbReference type="Google" id="ProtNLM"/>
    </source>
</evidence>
<feature type="chain" id="PRO_5002626291" description="Lipase modulator" evidence="2">
    <location>
        <begin position="25"/>
        <end position="285"/>
    </location>
</feature>
<keyword evidence="2" id="KW-0732">Signal</keyword>
<feature type="signal peptide" evidence="2">
    <location>
        <begin position="1"/>
        <end position="24"/>
    </location>
</feature>
<organism evidence="3 4">
    <name type="scientific">Aeromonas hydrophila subsp. hydrophila (strain ATCC 7966 / DSM 30187 / BCRC 13018 / CCUG 14551 / JCM 1027 / KCTC 2358 / NCIMB 9240 / NCTC 8049)</name>
    <dbReference type="NCBI Taxonomy" id="380703"/>
    <lineage>
        <taxon>Bacteria</taxon>
        <taxon>Pseudomonadati</taxon>
        <taxon>Pseudomonadota</taxon>
        <taxon>Gammaproteobacteria</taxon>
        <taxon>Aeromonadales</taxon>
        <taxon>Aeromonadaceae</taxon>
        <taxon>Aeromonas</taxon>
    </lineage>
</organism>
<evidence type="ECO:0000313" key="3">
    <source>
        <dbReference type="EMBL" id="ABK38270.1"/>
    </source>
</evidence>
<dbReference type="GeneID" id="4489883"/>
<name>A0KN42_AERHH</name>
<dbReference type="AlphaFoldDB" id="A0KN42"/>
<keyword evidence="4" id="KW-1185">Reference proteome</keyword>
<reference evidence="3 4" key="1">
    <citation type="journal article" date="2006" name="J. Bacteriol.">
        <title>Genome sequence of Aeromonas hydrophila ATCC 7966T: jack of all trades.</title>
        <authorList>
            <person name="Seshadri R."/>
            <person name="Joseph S.W."/>
            <person name="Chopra A.K."/>
            <person name="Sha J."/>
            <person name="Shaw J."/>
            <person name="Graf J."/>
            <person name="Haft D."/>
            <person name="Wu M."/>
            <person name="Ren Q."/>
            <person name="Rosovitz M.J."/>
            <person name="Madupu R."/>
            <person name="Tallon L."/>
            <person name="Kim M."/>
            <person name="Jin S."/>
            <person name="Vuong H."/>
            <person name="Stine O.C."/>
            <person name="Ali A."/>
            <person name="Horneman A.J."/>
            <person name="Heidelberg J.F."/>
        </authorList>
    </citation>
    <scope>NUCLEOTIDE SEQUENCE [LARGE SCALE GENOMIC DNA]</scope>
    <source>
        <strain evidence="4">ATCC 7966 / DSM 30187 / BCRC 13018 / CCUG 14551 / JCM 1027 / KCTC 2358 / NCIMB 9240 / NCTC 8049</strain>
    </source>
</reference>
<feature type="compositionally biased region" description="Low complexity" evidence="1">
    <location>
        <begin position="47"/>
        <end position="60"/>
    </location>
</feature>
<dbReference type="eggNOG" id="COG3266">
    <property type="taxonomic scope" value="Bacteria"/>
</dbReference>
<evidence type="ECO:0000256" key="1">
    <source>
        <dbReference type="SAM" id="MobiDB-lite"/>
    </source>
</evidence>
<feature type="region of interest" description="Disordered" evidence="1">
    <location>
        <begin position="27"/>
        <end position="81"/>
    </location>
</feature>
<dbReference type="EnsemblBacteria" id="ABK38270">
    <property type="protein sequence ID" value="ABK38270"/>
    <property type="gene ID" value="AHA_3202"/>
</dbReference>
<dbReference type="HOGENOM" id="CLU_978737_0_0_6"/>
<accession>A0KN42</accession>
<gene>
    <name evidence="3" type="ordered locus">AHA_3202</name>
</gene>
<proteinExistence type="predicted"/>
<dbReference type="PATRIC" id="fig|380703.7.peg.3197"/>
<sequence length="285" mass="31715">MRTSHLAPILLLASLLLNLWQWQADPVAPQSGSDTASPVNSPSQCDSATSQNSGQSTGQSLLAKLPGKGSQSEPAPAQEVLPPNPELEAAISQWSQSSEGSVLIERLYDAEQGSQLTTVFDRLDIVEDVRGQVQEQLRELYRLGFDHPDAYEQESQRIWGNLSNLLGEDTRTRLEQEIYSGDTNRLLEIQGRLAEHGELLAPAQRQSLTRLLSEANQQLAQQESGDAGTYLENQRAYTQRVLESSRSFLNPDQLKVVQDMLELDLVRQEVSVQMEAIYQRFQPAS</sequence>
<dbReference type="KEGG" id="aha:AHA_3202"/>
<dbReference type="Proteomes" id="UP000000756">
    <property type="component" value="Chromosome"/>
</dbReference>
<dbReference type="EMBL" id="CP000462">
    <property type="protein sequence ID" value="ABK38270.1"/>
    <property type="molecule type" value="Genomic_DNA"/>
</dbReference>